<evidence type="ECO:0000313" key="2">
    <source>
        <dbReference type="EMBL" id="PRQ03144.1"/>
    </source>
</evidence>
<feature type="chain" id="PRO_5015715124" description="PEGA domain-containing protein" evidence="1">
    <location>
        <begin position="25"/>
        <end position="178"/>
    </location>
</feature>
<dbReference type="RefSeq" id="WP_106092297.1">
    <property type="nucleotide sequence ID" value="NZ_PVNL01000110.1"/>
</dbReference>
<dbReference type="OrthoDB" id="5532665at2"/>
<dbReference type="AlphaFoldDB" id="A0A2S9YDG0"/>
<evidence type="ECO:0000256" key="1">
    <source>
        <dbReference type="SAM" id="SignalP"/>
    </source>
</evidence>
<reference evidence="2 3" key="1">
    <citation type="submission" date="2018-03" db="EMBL/GenBank/DDBJ databases">
        <title>Draft Genome Sequences of the Obligatory Marine Myxobacteria Enhygromyxa salina SWB007.</title>
        <authorList>
            <person name="Poehlein A."/>
            <person name="Moghaddam J.A."/>
            <person name="Harms H."/>
            <person name="Alanjari M."/>
            <person name="Koenig G.M."/>
            <person name="Daniel R."/>
            <person name="Schaeberle T.F."/>
        </authorList>
    </citation>
    <scope>NUCLEOTIDE SEQUENCE [LARGE SCALE GENOMIC DNA]</scope>
    <source>
        <strain evidence="2 3">SWB007</strain>
    </source>
</reference>
<comment type="caution">
    <text evidence="2">The sequence shown here is derived from an EMBL/GenBank/DDBJ whole genome shotgun (WGS) entry which is preliminary data.</text>
</comment>
<organism evidence="2 3">
    <name type="scientific">Enhygromyxa salina</name>
    <dbReference type="NCBI Taxonomy" id="215803"/>
    <lineage>
        <taxon>Bacteria</taxon>
        <taxon>Pseudomonadati</taxon>
        <taxon>Myxococcota</taxon>
        <taxon>Polyangia</taxon>
        <taxon>Nannocystales</taxon>
        <taxon>Nannocystaceae</taxon>
        <taxon>Enhygromyxa</taxon>
    </lineage>
</organism>
<gene>
    <name evidence="2" type="ORF">ENSA7_54150</name>
</gene>
<name>A0A2S9YDG0_9BACT</name>
<evidence type="ECO:0000313" key="3">
    <source>
        <dbReference type="Proteomes" id="UP000238823"/>
    </source>
</evidence>
<proteinExistence type="predicted"/>
<feature type="signal peptide" evidence="1">
    <location>
        <begin position="1"/>
        <end position="24"/>
    </location>
</feature>
<dbReference type="Proteomes" id="UP000238823">
    <property type="component" value="Unassembled WGS sequence"/>
</dbReference>
<keyword evidence="1" id="KW-0732">Signal</keyword>
<sequence length="178" mass="18221">MRVPKGLLLAVAATFTLASGEALAASEDEGLAGDFSTAWFVSPLPNALFEGAPVTFDAEIGVYQGADDGPLTSVEVFVNGETLGAQDCPDGCTFADITLDKGVHELSVIADTGYSTAILVYVDEEVPVDMTDTGTDGGGGGNGGGGCSVHAATPWPWALSALPLLMLVAGSRRRQSRQ</sequence>
<accession>A0A2S9YDG0</accession>
<evidence type="ECO:0008006" key="4">
    <source>
        <dbReference type="Google" id="ProtNLM"/>
    </source>
</evidence>
<protein>
    <recommendedName>
        <fullName evidence="4">PEGA domain-containing protein</fullName>
    </recommendedName>
</protein>
<dbReference type="EMBL" id="PVNL01000110">
    <property type="protein sequence ID" value="PRQ03144.1"/>
    <property type="molecule type" value="Genomic_DNA"/>
</dbReference>